<dbReference type="InParanoid" id="A0A2T3A0X2"/>
<proteinExistence type="predicted"/>
<feature type="transmembrane region" description="Helical" evidence="1">
    <location>
        <begin position="20"/>
        <end position="38"/>
    </location>
</feature>
<organism evidence="2 3">
    <name type="scientific">Coniella lustricola</name>
    <dbReference type="NCBI Taxonomy" id="2025994"/>
    <lineage>
        <taxon>Eukaryota</taxon>
        <taxon>Fungi</taxon>
        <taxon>Dikarya</taxon>
        <taxon>Ascomycota</taxon>
        <taxon>Pezizomycotina</taxon>
        <taxon>Sordariomycetes</taxon>
        <taxon>Sordariomycetidae</taxon>
        <taxon>Diaporthales</taxon>
        <taxon>Schizoparmaceae</taxon>
        <taxon>Coniella</taxon>
    </lineage>
</organism>
<evidence type="ECO:0000256" key="1">
    <source>
        <dbReference type="SAM" id="Phobius"/>
    </source>
</evidence>
<dbReference type="AlphaFoldDB" id="A0A2T3A0X2"/>
<dbReference type="EMBL" id="KZ678521">
    <property type="protein sequence ID" value="PSR80782.1"/>
    <property type="molecule type" value="Genomic_DNA"/>
</dbReference>
<keyword evidence="1" id="KW-0812">Transmembrane</keyword>
<accession>A0A2T3A0X2</accession>
<gene>
    <name evidence="2" type="ORF">BD289DRAFT_59400</name>
</gene>
<feature type="transmembrane region" description="Helical" evidence="1">
    <location>
        <begin position="50"/>
        <end position="77"/>
    </location>
</feature>
<sequence>MASSFLRSLVPHLIPLSSGSWLLFIYNGCFMILWLSLLKFRALYSCTRTIWILFFFLFFPLVAASCGHTTTNLYIMYICRSDAVSFLHIFDG</sequence>
<dbReference type="Proteomes" id="UP000241462">
    <property type="component" value="Unassembled WGS sequence"/>
</dbReference>
<keyword evidence="1" id="KW-1133">Transmembrane helix</keyword>
<evidence type="ECO:0000313" key="3">
    <source>
        <dbReference type="Proteomes" id="UP000241462"/>
    </source>
</evidence>
<keyword evidence="3" id="KW-1185">Reference proteome</keyword>
<name>A0A2T3A0X2_9PEZI</name>
<keyword evidence="1" id="KW-0472">Membrane</keyword>
<evidence type="ECO:0000313" key="2">
    <source>
        <dbReference type="EMBL" id="PSR80782.1"/>
    </source>
</evidence>
<protein>
    <submittedName>
        <fullName evidence="2">Uncharacterized protein</fullName>
    </submittedName>
</protein>
<reference evidence="2 3" key="1">
    <citation type="journal article" date="2018" name="Mycol. Prog.">
        <title>Coniella lustricola, a new species from submerged detritus.</title>
        <authorList>
            <person name="Raudabaugh D.B."/>
            <person name="Iturriaga T."/>
            <person name="Carver A."/>
            <person name="Mondo S."/>
            <person name="Pangilinan J."/>
            <person name="Lipzen A."/>
            <person name="He G."/>
            <person name="Amirebrahimi M."/>
            <person name="Grigoriev I.V."/>
            <person name="Miller A.N."/>
        </authorList>
    </citation>
    <scope>NUCLEOTIDE SEQUENCE [LARGE SCALE GENOMIC DNA]</scope>
    <source>
        <strain evidence="2 3">B22-T-1</strain>
    </source>
</reference>